<evidence type="ECO:0000256" key="10">
    <source>
        <dbReference type="ARBA" id="ARBA00047905"/>
    </source>
</evidence>
<dbReference type="InterPro" id="IPR022672">
    <property type="entry name" value="Hexokinase_N"/>
</dbReference>
<dbReference type="SUPFAM" id="SSF53067">
    <property type="entry name" value="Actin-like ATPase domain"/>
    <property type="match status" value="2"/>
</dbReference>
<dbReference type="GO" id="GO:0006013">
    <property type="term" value="P:mannose metabolic process"/>
    <property type="evidence" value="ECO:0007669"/>
    <property type="project" value="TreeGrafter"/>
</dbReference>
<dbReference type="PANTHER" id="PTHR19443">
    <property type="entry name" value="HEXOKINASE"/>
    <property type="match status" value="1"/>
</dbReference>
<gene>
    <name evidence="15" type="ORF">N7476_000588</name>
</gene>
<dbReference type="GO" id="GO:0008865">
    <property type="term" value="F:fructokinase activity"/>
    <property type="evidence" value="ECO:0007669"/>
    <property type="project" value="TreeGrafter"/>
</dbReference>
<dbReference type="FunFam" id="3.40.367.20:FF:000004">
    <property type="entry name" value="Phosphotransferase"/>
    <property type="match status" value="1"/>
</dbReference>
<dbReference type="GO" id="GO:0005536">
    <property type="term" value="F:D-glucose binding"/>
    <property type="evidence" value="ECO:0007669"/>
    <property type="project" value="InterPro"/>
</dbReference>
<evidence type="ECO:0000256" key="5">
    <source>
        <dbReference type="ARBA" id="ARBA00022741"/>
    </source>
</evidence>
<feature type="domain" description="Hexokinase N-terminal" evidence="13">
    <location>
        <begin position="22"/>
        <end position="217"/>
    </location>
</feature>
<feature type="domain" description="Hexokinase C-terminal" evidence="14">
    <location>
        <begin position="223"/>
        <end position="460"/>
    </location>
</feature>
<dbReference type="GO" id="GO:0001678">
    <property type="term" value="P:intracellular glucose homeostasis"/>
    <property type="evidence" value="ECO:0007669"/>
    <property type="project" value="InterPro"/>
</dbReference>
<dbReference type="GO" id="GO:0005829">
    <property type="term" value="C:cytosol"/>
    <property type="evidence" value="ECO:0007669"/>
    <property type="project" value="TreeGrafter"/>
</dbReference>
<dbReference type="Pfam" id="PF03727">
    <property type="entry name" value="Hexokinase_2"/>
    <property type="match status" value="1"/>
</dbReference>
<dbReference type="PROSITE" id="PS51748">
    <property type="entry name" value="HEXOKINASE_2"/>
    <property type="match status" value="1"/>
</dbReference>
<evidence type="ECO:0000256" key="11">
    <source>
        <dbReference type="ARBA" id="ARBA00048160"/>
    </source>
</evidence>
<dbReference type="GO" id="GO:0006006">
    <property type="term" value="P:glucose metabolic process"/>
    <property type="evidence" value="ECO:0007669"/>
    <property type="project" value="TreeGrafter"/>
</dbReference>
<accession>A0A9W9GRB3</accession>
<evidence type="ECO:0000256" key="12">
    <source>
        <dbReference type="RuleBase" id="RU362007"/>
    </source>
</evidence>
<evidence type="ECO:0000256" key="4">
    <source>
        <dbReference type="ARBA" id="ARBA00022679"/>
    </source>
</evidence>
<dbReference type="Pfam" id="PF00349">
    <property type="entry name" value="Hexokinase_1"/>
    <property type="match status" value="1"/>
</dbReference>
<dbReference type="Proteomes" id="UP001147746">
    <property type="component" value="Unassembled WGS sequence"/>
</dbReference>
<keyword evidence="8 12" id="KW-0324">Glycolysis</keyword>
<dbReference type="OrthoDB" id="419537at2759"/>
<proteinExistence type="inferred from homology"/>
<name>A0A9W9GRB3_9EURO</name>
<dbReference type="InterPro" id="IPR001312">
    <property type="entry name" value="Hexokinase"/>
</dbReference>
<evidence type="ECO:0000313" key="15">
    <source>
        <dbReference type="EMBL" id="KAJ5330805.1"/>
    </source>
</evidence>
<evidence type="ECO:0000256" key="6">
    <source>
        <dbReference type="ARBA" id="ARBA00022777"/>
    </source>
</evidence>
<dbReference type="GO" id="GO:0019158">
    <property type="term" value="F:mannokinase activity"/>
    <property type="evidence" value="ECO:0007669"/>
    <property type="project" value="TreeGrafter"/>
</dbReference>
<dbReference type="Gene3D" id="1.10.287.1250">
    <property type="match status" value="1"/>
</dbReference>
<dbReference type="GO" id="GO:0005739">
    <property type="term" value="C:mitochondrion"/>
    <property type="evidence" value="ECO:0007669"/>
    <property type="project" value="TreeGrafter"/>
</dbReference>
<evidence type="ECO:0000256" key="3">
    <source>
        <dbReference type="ARBA" id="ARBA00009225"/>
    </source>
</evidence>
<comment type="catalytic activity">
    <reaction evidence="10">
        <text>D-fructose + ATP = D-fructose 6-phosphate + ADP + H(+)</text>
        <dbReference type="Rhea" id="RHEA:16125"/>
        <dbReference type="ChEBI" id="CHEBI:15378"/>
        <dbReference type="ChEBI" id="CHEBI:30616"/>
        <dbReference type="ChEBI" id="CHEBI:37721"/>
        <dbReference type="ChEBI" id="CHEBI:61527"/>
        <dbReference type="ChEBI" id="CHEBI:456216"/>
        <dbReference type="EC" id="2.7.1.1"/>
    </reaction>
    <physiologicalReaction direction="left-to-right" evidence="10">
        <dbReference type="Rhea" id="RHEA:16126"/>
    </physiologicalReaction>
</comment>
<comment type="similarity">
    <text evidence="3 12">Belongs to the hexokinase family.</text>
</comment>
<dbReference type="GO" id="GO:0004340">
    <property type="term" value="F:glucokinase activity"/>
    <property type="evidence" value="ECO:0007669"/>
    <property type="project" value="TreeGrafter"/>
</dbReference>
<keyword evidence="5 12" id="KW-0547">Nucleotide-binding</keyword>
<dbReference type="PRINTS" id="PR00475">
    <property type="entry name" value="HEXOKINASE"/>
</dbReference>
<evidence type="ECO:0000256" key="8">
    <source>
        <dbReference type="ARBA" id="ARBA00023152"/>
    </source>
</evidence>
<dbReference type="EMBL" id="JAPZBO010000001">
    <property type="protein sequence ID" value="KAJ5330805.1"/>
    <property type="molecule type" value="Genomic_DNA"/>
</dbReference>
<reference evidence="15" key="2">
    <citation type="journal article" date="2023" name="IMA Fungus">
        <title>Comparative genomic study of the Penicillium genus elucidates a diverse pangenome and 15 lateral gene transfer events.</title>
        <authorList>
            <person name="Petersen C."/>
            <person name="Sorensen T."/>
            <person name="Nielsen M.R."/>
            <person name="Sondergaard T.E."/>
            <person name="Sorensen J.L."/>
            <person name="Fitzpatrick D.A."/>
            <person name="Frisvad J.C."/>
            <person name="Nielsen K.L."/>
        </authorList>
    </citation>
    <scope>NUCLEOTIDE SEQUENCE</scope>
    <source>
        <strain evidence="15">IBT 21472</strain>
    </source>
</reference>
<evidence type="ECO:0000256" key="1">
    <source>
        <dbReference type="ARBA" id="ARBA00004888"/>
    </source>
</evidence>
<keyword evidence="6 12" id="KW-0418">Kinase</keyword>
<dbReference type="Gene3D" id="3.40.367.20">
    <property type="match status" value="1"/>
</dbReference>
<dbReference type="GO" id="GO:0006096">
    <property type="term" value="P:glycolytic process"/>
    <property type="evidence" value="ECO:0007669"/>
    <property type="project" value="UniProtKB-KW"/>
</dbReference>
<reference evidence="15" key="1">
    <citation type="submission" date="2022-12" db="EMBL/GenBank/DDBJ databases">
        <authorList>
            <person name="Petersen C."/>
        </authorList>
    </citation>
    <scope>NUCLEOTIDE SEQUENCE</scope>
    <source>
        <strain evidence="15">IBT 21472</strain>
    </source>
</reference>
<dbReference type="InterPro" id="IPR043129">
    <property type="entry name" value="ATPase_NBD"/>
</dbReference>
<comment type="catalytic activity">
    <reaction evidence="9">
        <text>a D-hexose + ATP = a D-hexose 6-phosphate + ADP + H(+)</text>
        <dbReference type="Rhea" id="RHEA:22740"/>
        <dbReference type="ChEBI" id="CHEBI:4194"/>
        <dbReference type="ChEBI" id="CHEBI:15378"/>
        <dbReference type="ChEBI" id="CHEBI:30616"/>
        <dbReference type="ChEBI" id="CHEBI:229467"/>
        <dbReference type="ChEBI" id="CHEBI:456216"/>
        <dbReference type="EC" id="2.7.1.1"/>
    </reaction>
    <physiologicalReaction direction="left-to-right" evidence="9">
        <dbReference type="Rhea" id="RHEA:22741"/>
    </physiologicalReaction>
</comment>
<evidence type="ECO:0000259" key="14">
    <source>
        <dbReference type="Pfam" id="PF03727"/>
    </source>
</evidence>
<keyword evidence="16" id="KW-1185">Reference proteome</keyword>
<comment type="pathway">
    <text evidence="2">Carbohydrate metabolism; hexose metabolism.</text>
</comment>
<dbReference type="FunFam" id="3.30.420.40:FF:000805">
    <property type="entry name" value="Hexokinase-2"/>
    <property type="match status" value="1"/>
</dbReference>
<organism evidence="15 16">
    <name type="scientific">Penicillium atrosanguineum</name>
    <dbReference type="NCBI Taxonomy" id="1132637"/>
    <lineage>
        <taxon>Eukaryota</taxon>
        <taxon>Fungi</taxon>
        <taxon>Dikarya</taxon>
        <taxon>Ascomycota</taxon>
        <taxon>Pezizomycotina</taxon>
        <taxon>Eurotiomycetes</taxon>
        <taxon>Eurotiomycetidae</taxon>
        <taxon>Eurotiales</taxon>
        <taxon>Aspergillaceae</taxon>
        <taxon>Penicillium</taxon>
    </lineage>
</organism>
<keyword evidence="7 12" id="KW-0067">ATP-binding</keyword>
<comment type="catalytic activity">
    <reaction evidence="11">
        <text>D-glucose + ATP = D-glucose 6-phosphate + ADP + H(+)</text>
        <dbReference type="Rhea" id="RHEA:17825"/>
        <dbReference type="ChEBI" id="CHEBI:4167"/>
        <dbReference type="ChEBI" id="CHEBI:15378"/>
        <dbReference type="ChEBI" id="CHEBI:30616"/>
        <dbReference type="ChEBI" id="CHEBI:61548"/>
        <dbReference type="ChEBI" id="CHEBI:456216"/>
        <dbReference type="EC" id="2.7.1.1"/>
    </reaction>
    <physiologicalReaction direction="left-to-right" evidence="11">
        <dbReference type="Rhea" id="RHEA:17826"/>
    </physiologicalReaction>
</comment>
<comment type="pathway">
    <text evidence="1">Carbohydrate degradation; glycolysis; D-glyceraldehyde 3-phosphate and glycerone phosphate from D-glucose: step 1/4.</text>
</comment>
<evidence type="ECO:0000256" key="2">
    <source>
        <dbReference type="ARBA" id="ARBA00005028"/>
    </source>
</evidence>
<evidence type="ECO:0000256" key="7">
    <source>
        <dbReference type="ARBA" id="ARBA00022840"/>
    </source>
</evidence>
<comment type="caution">
    <text evidence="15">The sequence shown here is derived from an EMBL/GenBank/DDBJ whole genome shotgun (WGS) entry which is preliminary data.</text>
</comment>
<dbReference type="Gene3D" id="3.30.420.40">
    <property type="match status" value="1"/>
</dbReference>
<sequence length="477" mass="53477">MSSFRYRPEILEGVADHIDCDLKEYEDWFTLEPSQLKEITDHFIKELERGLTVEGGNIPMNITWVMSYPTGHEQGRILTIDMGGTNLRVCDIHLSSTKRDSDQIQKKYELPKPIKAGTADELWDWVADRVQDFLNDHDSGGQKDRQLPLAFTFSFPVDQKSISSGVLQHWTKSFNVSGAEGEDIVAQLEAAINRKKVPVKIVALINDTTGTLIASNYGDPHVKVGCVFSTGCNAAYMEECRLIPKLKHLNLPEDAQVIINTEYGAFDNDSVILPLTPWDHQIDRESLRPGTQRFEKMVAGLYVGEMLRLIMVTLHEENKLFKGQDITRLRSENALDATFLSIAELDISEDLEDMRYEFESSLSLSPVLIELKVCRYLIGLIATRAARLYACGIAAICKKKGIKKCHVGVDGSVFNKYSGFKQRAAQGLRDIFDWPSHELDLIVLNPSEDGSSLGAALAASLVLNRETKEHPSQVMED</sequence>
<dbReference type="InterPro" id="IPR022673">
    <property type="entry name" value="Hexokinase_C"/>
</dbReference>
<evidence type="ECO:0000259" key="13">
    <source>
        <dbReference type="Pfam" id="PF00349"/>
    </source>
</evidence>
<keyword evidence="4 12" id="KW-0808">Transferase</keyword>
<dbReference type="EC" id="2.7.1.-" evidence="12"/>
<protein>
    <recommendedName>
        <fullName evidence="12">Phosphotransferase</fullName>
        <ecNumber evidence="12">2.7.1.-</ecNumber>
    </recommendedName>
</protein>
<evidence type="ECO:0000313" key="16">
    <source>
        <dbReference type="Proteomes" id="UP001147746"/>
    </source>
</evidence>
<dbReference type="GO" id="GO:0005524">
    <property type="term" value="F:ATP binding"/>
    <property type="evidence" value="ECO:0007669"/>
    <property type="project" value="UniProtKB-UniRule"/>
</dbReference>
<dbReference type="AlphaFoldDB" id="A0A9W9GRB3"/>
<dbReference type="PANTHER" id="PTHR19443:SF16">
    <property type="entry name" value="HEXOKINASE TYPE 1-RELATED"/>
    <property type="match status" value="1"/>
</dbReference>
<evidence type="ECO:0000256" key="9">
    <source>
        <dbReference type="ARBA" id="ARBA00044613"/>
    </source>
</evidence>